<comment type="similarity">
    <text evidence="1">Belongs to the glycosyl hydrolase 13 family.</text>
</comment>
<dbReference type="PANTHER" id="PTHR10357">
    <property type="entry name" value="ALPHA-AMYLASE FAMILY MEMBER"/>
    <property type="match status" value="1"/>
</dbReference>
<dbReference type="EC" id="3.2.1.20" evidence="3"/>
<dbReference type="Gene3D" id="3.90.400.10">
    <property type="entry name" value="Oligo-1,6-glucosidase, Domain 2"/>
    <property type="match status" value="1"/>
</dbReference>
<dbReference type="Proteomes" id="UP000029050">
    <property type="component" value="Unassembled WGS sequence"/>
</dbReference>
<keyword evidence="3" id="KW-0326">Glycosidase</keyword>
<name>A0A087CJD9_9BIFI</name>
<dbReference type="InterPro" id="IPR006047">
    <property type="entry name" value="GH13_cat_dom"/>
</dbReference>
<evidence type="ECO:0000256" key="1">
    <source>
        <dbReference type="ARBA" id="ARBA00008061"/>
    </source>
</evidence>
<dbReference type="STRING" id="218140.BPSY_0483"/>
<proteinExistence type="inferred from homology"/>
<dbReference type="InterPro" id="IPR017853">
    <property type="entry name" value="GH"/>
</dbReference>
<gene>
    <name evidence="3" type="ORF">BPSY_0483</name>
</gene>
<dbReference type="SMART" id="SM00642">
    <property type="entry name" value="Aamy"/>
    <property type="match status" value="1"/>
</dbReference>
<dbReference type="Gene3D" id="3.20.20.80">
    <property type="entry name" value="Glycosidases"/>
    <property type="match status" value="1"/>
</dbReference>
<evidence type="ECO:0000313" key="4">
    <source>
        <dbReference type="Proteomes" id="UP000029050"/>
    </source>
</evidence>
<dbReference type="InterPro" id="IPR045857">
    <property type="entry name" value="O16G_dom_2"/>
</dbReference>
<dbReference type="GO" id="GO:0004556">
    <property type="term" value="F:alpha-amylase activity"/>
    <property type="evidence" value="ECO:0007669"/>
    <property type="project" value="TreeGrafter"/>
</dbReference>
<evidence type="ECO:0000313" key="3">
    <source>
        <dbReference type="EMBL" id="KFI83389.1"/>
    </source>
</evidence>
<accession>A0A087CJD9</accession>
<sequence>MTTEGDDTTPWWKGAVVYQIYPRSFKDTTGDGIGDINGITEEIPYLHDLGIDAIWISPFYPSPQEDGGYDVADYRNVDPLLGTLTDFDNLIQVAHHHSIRIVVDLVPNHTSSAHPWFIDALNARPGSAERDRYIFRDGRGPNGNQPPTDWICGFGGPAWERVPDGQWYLHMWSVGQPDLNWKNEEVREDFLHTIRFWSDKGVDGFRVDAAQSLVKDMDRDDLNSWSMQYDVLPQDGSHPLYDRNELHDIYRSWRKVFNEYNPHRFAIAEAWVNPKRQYLYASADELGQVFNFEFAKANWTAGEMRRSIEKGLESANRSHSTTTWVMSNHDVPRHATRYALPQVAGHSYHQLAQDWILRDGKTYIEDRELGTRRSRAAILLELALPGSAYVYQGEELGLFEVPDIPWNALEDPTAAHSDDCGKESIRKGRDGCRVPIPWSRNANDGFGFSPSGSEAKPHLPQPQWFKDFSVEAEANSNDSMLNLYKAALHLRAGLQSNDFAFSWRRDYNDEHVLAFDRASGWSCITNFGGSAIQLPQGAKVLLTSTPLTTNGMLPTDASVWIS</sequence>
<dbReference type="PANTHER" id="PTHR10357:SF179">
    <property type="entry name" value="NEUTRAL AND BASIC AMINO ACID TRANSPORT PROTEIN RBAT"/>
    <property type="match status" value="1"/>
</dbReference>
<evidence type="ECO:0000259" key="2">
    <source>
        <dbReference type="SMART" id="SM00642"/>
    </source>
</evidence>
<feature type="domain" description="Glycosyl hydrolase family 13 catalytic" evidence="2">
    <location>
        <begin position="19"/>
        <end position="433"/>
    </location>
</feature>
<comment type="caution">
    <text evidence="3">The sequence shown here is derived from an EMBL/GenBank/DDBJ whole genome shotgun (WGS) entry which is preliminary data.</text>
</comment>
<dbReference type="SUPFAM" id="SSF51445">
    <property type="entry name" value="(Trans)glycosidases"/>
    <property type="match status" value="1"/>
</dbReference>
<keyword evidence="4" id="KW-1185">Reference proteome</keyword>
<dbReference type="GO" id="GO:0009313">
    <property type="term" value="P:oligosaccharide catabolic process"/>
    <property type="evidence" value="ECO:0007669"/>
    <property type="project" value="TreeGrafter"/>
</dbReference>
<dbReference type="AlphaFoldDB" id="A0A087CJD9"/>
<dbReference type="Pfam" id="PF00128">
    <property type="entry name" value="Alpha-amylase"/>
    <property type="match status" value="1"/>
</dbReference>
<protein>
    <submittedName>
        <fullName evidence="3">Alpha-1,4-glucosidase</fullName>
        <ecNumber evidence="3">3.2.1.20</ecNumber>
    </submittedName>
</protein>
<keyword evidence="3" id="KW-0378">Hydrolase</keyword>
<organism evidence="3 4">
    <name type="scientific">Bifidobacterium psychraerophilum</name>
    <dbReference type="NCBI Taxonomy" id="218140"/>
    <lineage>
        <taxon>Bacteria</taxon>
        <taxon>Bacillati</taxon>
        <taxon>Actinomycetota</taxon>
        <taxon>Actinomycetes</taxon>
        <taxon>Bifidobacteriales</taxon>
        <taxon>Bifidobacteriaceae</taxon>
        <taxon>Bifidobacterium</taxon>
    </lineage>
</organism>
<dbReference type="EMBL" id="JGZI01000007">
    <property type="protein sequence ID" value="KFI83389.1"/>
    <property type="molecule type" value="Genomic_DNA"/>
</dbReference>
<dbReference type="eggNOG" id="COG0366">
    <property type="taxonomic scope" value="Bacteria"/>
</dbReference>
<reference evidence="3 4" key="1">
    <citation type="submission" date="2014-03" db="EMBL/GenBank/DDBJ databases">
        <title>Genomics of Bifidobacteria.</title>
        <authorList>
            <person name="Ventura M."/>
            <person name="Milani C."/>
            <person name="Lugli G.A."/>
        </authorList>
    </citation>
    <scope>NUCLEOTIDE SEQUENCE [LARGE SCALE GENOMIC DNA]</scope>
    <source>
        <strain evidence="3 4">LMG 21775</strain>
    </source>
</reference>
<dbReference type="GO" id="GO:0004558">
    <property type="term" value="F:alpha-1,4-glucosidase activity"/>
    <property type="evidence" value="ECO:0007669"/>
    <property type="project" value="UniProtKB-EC"/>
</dbReference>
<dbReference type="CDD" id="cd11332">
    <property type="entry name" value="AmyAc_OligoGlu_TS"/>
    <property type="match status" value="1"/>
</dbReference>